<dbReference type="PANTHER" id="PTHR30376">
    <property type="entry name" value="SIGMA FACTOR RPOH HEAT SHOCK RELATED"/>
    <property type="match status" value="1"/>
</dbReference>
<protein>
    <recommendedName>
        <fullName evidence="6">RNA polymerase sigma factor</fullName>
    </recommendedName>
</protein>
<feature type="domain" description="RNA polymerase sigma-70" evidence="8">
    <location>
        <begin position="249"/>
        <end position="275"/>
    </location>
</feature>
<reference evidence="10 12" key="2">
    <citation type="submission" date="2020-02" db="EMBL/GenBank/DDBJ databases">
        <title>Genome sequence of Parvularcula flava strain NH6-79.</title>
        <authorList>
            <person name="Abdul Karim M.H."/>
            <person name="Lam M.Q."/>
            <person name="Chen S.J."/>
            <person name="Yahya A."/>
            <person name="Shahir S."/>
            <person name="Shamsir M.S."/>
            <person name="Chong C.S."/>
        </authorList>
    </citation>
    <scope>NUCLEOTIDE SEQUENCE [LARGE SCALE GENOMIC DNA]</scope>
    <source>
        <strain evidence="10 12">NH6-79</strain>
    </source>
</reference>
<evidence type="ECO:0000259" key="8">
    <source>
        <dbReference type="PROSITE" id="PS00716"/>
    </source>
</evidence>
<keyword evidence="5 6" id="KW-0804">Transcription</keyword>
<comment type="similarity">
    <text evidence="1 6">Belongs to the sigma-70 factor family.</text>
</comment>
<dbReference type="PROSITE" id="PS00715">
    <property type="entry name" value="SIGMA70_1"/>
    <property type="match status" value="1"/>
</dbReference>
<evidence type="ECO:0000313" key="11">
    <source>
        <dbReference type="Proteomes" id="UP000621856"/>
    </source>
</evidence>
<evidence type="ECO:0000256" key="6">
    <source>
        <dbReference type="RuleBase" id="RU362124"/>
    </source>
</evidence>
<dbReference type="GO" id="GO:0003677">
    <property type="term" value="F:DNA binding"/>
    <property type="evidence" value="ECO:0007669"/>
    <property type="project" value="UniProtKB-KW"/>
</dbReference>
<dbReference type="CDD" id="cd06171">
    <property type="entry name" value="Sigma70_r4"/>
    <property type="match status" value="1"/>
</dbReference>
<dbReference type="InterPro" id="IPR013324">
    <property type="entry name" value="RNA_pol_sigma_r3/r4-like"/>
</dbReference>
<dbReference type="InterPro" id="IPR014284">
    <property type="entry name" value="RNA_pol_sigma-70_dom"/>
</dbReference>
<gene>
    <name evidence="10" type="ORF">FF098_001070</name>
    <name evidence="9" type="ORF">GCM10011355_02160</name>
</gene>
<dbReference type="PANTHER" id="PTHR30376:SF3">
    <property type="entry name" value="RNA POLYMERASE SIGMA FACTOR RPOH"/>
    <property type="match status" value="1"/>
</dbReference>
<evidence type="ECO:0000256" key="1">
    <source>
        <dbReference type="ARBA" id="ARBA00007788"/>
    </source>
</evidence>
<dbReference type="PRINTS" id="PR00046">
    <property type="entry name" value="SIGMA70FCT"/>
</dbReference>
<dbReference type="NCBIfam" id="NF005693">
    <property type="entry name" value="PRK07500.1"/>
    <property type="match status" value="1"/>
</dbReference>
<keyword evidence="12" id="KW-1185">Reference proteome</keyword>
<feature type="domain" description="RNA polymerase sigma-70" evidence="7">
    <location>
        <begin position="73"/>
        <end position="86"/>
    </location>
</feature>
<dbReference type="EMBL" id="BMGZ01000001">
    <property type="protein sequence ID" value="GGH92505.1"/>
    <property type="molecule type" value="Genomic_DNA"/>
</dbReference>
<dbReference type="PROSITE" id="PS00716">
    <property type="entry name" value="SIGMA70_2"/>
    <property type="match status" value="1"/>
</dbReference>
<dbReference type="Proteomes" id="UP000818603">
    <property type="component" value="Unassembled WGS sequence"/>
</dbReference>
<keyword evidence="3 6" id="KW-0731">Sigma factor</keyword>
<dbReference type="InterPro" id="IPR007630">
    <property type="entry name" value="RNA_pol_sigma70_r4"/>
</dbReference>
<dbReference type="InterPro" id="IPR000943">
    <property type="entry name" value="RNA_pol_sigma70"/>
</dbReference>
<dbReference type="Gene3D" id="1.20.140.160">
    <property type="match status" value="1"/>
</dbReference>
<dbReference type="GO" id="GO:0016987">
    <property type="term" value="F:sigma factor activity"/>
    <property type="evidence" value="ECO:0007669"/>
    <property type="project" value="UniProtKB-KW"/>
</dbReference>
<dbReference type="Gene3D" id="1.20.120.1810">
    <property type="match status" value="1"/>
</dbReference>
<evidence type="ECO:0000313" key="9">
    <source>
        <dbReference type="EMBL" id="GGH92505.1"/>
    </source>
</evidence>
<dbReference type="RefSeq" id="WP_155136124.1">
    <property type="nucleotide sequence ID" value="NZ_BMGZ01000001.1"/>
</dbReference>
<proteinExistence type="inferred from homology"/>
<sequence length="293" mass="33724">MASTAYAERDYVKDMIRQAMTAPLLEPEEEYDYAVRWRDDKCEKSLAKLTESHMRMAVSTAIKFRGYGLPLADLIQEGGIGLLEAAKRFDPDREVRFCTYAGWWIRASMQDYVLRNWSIVRIGSKSAHKTIFFNLSRIRSMIEEVDRGNGNGETRETIAKRFKVTEDDLDFMTGRLRNKDMSLNATFNEEGDTERQDLIPDERDLPEDVASTSIDEKRRNAWLRSAMDQLTDREKTIINERFFNSDKVTLSQLGVDLGLSKERVRQIEKQAIGKLRNTLTSEGHSAYIGLENA</sequence>
<accession>A0A8J3A4W7</accession>
<evidence type="ECO:0000256" key="5">
    <source>
        <dbReference type="ARBA" id="ARBA00023163"/>
    </source>
</evidence>
<dbReference type="NCBIfam" id="TIGR02937">
    <property type="entry name" value="sigma70-ECF"/>
    <property type="match status" value="1"/>
</dbReference>
<evidence type="ECO:0000256" key="3">
    <source>
        <dbReference type="ARBA" id="ARBA00023082"/>
    </source>
</evidence>
<dbReference type="Pfam" id="PF04542">
    <property type="entry name" value="Sigma70_r2"/>
    <property type="match status" value="1"/>
</dbReference>
<evidence type="ECO:0000256" key="4">
    <source>
        <dbReference type="ARBA" id="ARBA00023125"/>
    </source>
</evidence>
<name>A0A8J3A4W7_9PROT</name>
<organism evidence="9 11">
    <name type="scientific">Aquisalinus luteolus</name>
    <dbReference type="NCBI Taxonomy" id="1566827"/>
    <lineage>
        <taxon>Bacteria</taxon>
        <taxon>Pseudomonadati</taxon>
        <taxon>Pseudomonadota</taxon>
        <taxon>Alphaproteobacteria</taxon>
        <taxon>Parvularculales</taxon>
        <taxon>Parvularculaceae</taxon>
        <taxon>Aquisalinus</taxon>
    </lineage>
</organism>
<dbReference type="NCBIfam" id="NF005143">
    <property type="entry name" value="PRK06596.1"/>
    <property type="match status" value="1"/>
</dbReference>
<dbReference type="SUPFAM" id="SSF88946">
    <property type="entry name" value="Sigma2 domain of RNA polymerase sigma factors"/>
    <property type="match status" value="1"/>
</dbReference>
<dbReference type="AlphaFoldDB" id="A0A8J3A4W7"/>
<dbReference type="EMBL" id="VCJR02000001">
    <property type="protein sequence ID" value="NHK26493.1"/>
    <property type="molecule type" value="Genomic_DNA"/>
</dbReference>
<evidence type="ECO:0000256" key="2">
    <source>
        <dbReference type="ARBA" id="ARBA00023015"/>
    </source>
</evidence>
<dbReference type="InterPro" id="IPR007627">
    <property type="entry name" value="RNA_pol_sigma70_r2"/>
</dbReference>
<comment type="function">
    <text evidence="6">Sigma factors are initiation factors that promote the attachment of RNA polymerase to specific initiation sites and are then released.</text>
</comment>
<dbReference type="InterPro" id="IPR050813">
    <property type="entry name" value="Sigma-70_Factor"/>
</dbReference>
<evidence type="ECO:0000313" key="12">
    <source>
        <dbReference type="Proteomes" id="UP000818603"/>
    </source>
</evidence>
<dbReference type="Proteomes" id="UP000621856">
    <property type="component" value="Unassembled WGS sequence"/>
</dbReference>
<comment type="caution">
    <text evidence="9">The sequence shown here is derived from an EMBL/GenBank/DDBJ whole genome shotgun (WGS) entry which is preliminary data.</text>
</comment>
<reference evidence="9" key="3">
    <citation type="submission" date="2020-09" db="EMBL/GenBank/DDBJ databases">
        <authorList>
            <person name="Sun Q."/>
            <person name="Zhou Y."/>
        </authorList>
    </citation>
    <scope>NUCLEOTIDE SEQUENCE</scope>
    <source>
        <strain evidence="9">CGMCC 1.14984</strain>
    </source>
</reference>
<evidence type="ECO:0000259" key="7">
    <source>
        <dbReference type="PROSITE" id="PS00715"/>
    </source>
</evidence>
<dbReference type="InterPro" id="IPR013325">
    <property type="entry name" value="RNA_pol_sigma_r2"/>
</dbReference>
<keyword evidence="4 6" id="KW-0238">DNA-binding</keyword>
<reference evidence="9" key="1">
    <citation type="journal article" date="2014" name="Int. J. Syst. Evol. Microbiol.">
        <title>Complete genome sequence of Corynebacterium casei LMG S-19264T (=DSM 44701T), isolated from a smear-ripened cheese.</title>
        <authorList>
            <consortium name="US DOE Joint Genome Institute (JGI-PGF)"/>
            <person name="Walter F."/>
            <person name="Albersmeier A."/>
            <person name="Kalinowski J."/>
            <person name="Ruckert C."/>
        </authorList>
    </citation>
    <scope>NUCLEOTIDE SEQUENCE</scope>
    <source>
        <strain evidence="9">CGMCC 1.14984</strain>
    </source>
</reference>
<dbReference type="Pfam" id="PF04545">
    <property type="entry name" value="Sigma70_r4"/>
    <property type="match status" value="1"/>
</dbReference>
<keyword evidence="2 6" id="KW-0805">Transcription regulation</keyword>
<dbReference type="SUPFAM" id="SSF88659">
    <property type="entry name" value="Sigma3 and sigma4 domains of RNA polymerase sigma factors"/>
    <property type="match status" value="1"/>
</dbReference>
<dbReference type="GO" id="GO:0006352">
    <property type="term" value="P:DNA-templated transcription initiation"/>
    <property type="evidence" value="ECO:0007669"/>
    <property type="project" value="InterPro"/>
</dbReference>
<evidence type="ECO:0000313" key="10">
    <source>
        <dbReference type="EMBL" id="NHK26493.1"/>
    </source>
</evidence>